<dbReference type="InParanoid" id="A0A0G4FLM2"/>
<keyword evidence="2" id="KW-1185">Reference proteome</keyword>
<dbReference type="AlphaFoldDB" id="A0A0G4FLM2"/>
<evidence type="ECO:0000313" key="2">
    <source>
        <dbReference type="Proteomes" id="UP000041254"/>
    </source>
</evidence>
<dbReference type="Proteomes" id="UP000041254">
    <property type="component" value="Unassembled WGS sequence"/>
</dbReference>
<sequence>MDALFILNDAGSLIVEKHFQGRIGRSVCDPFLDLLQTHAERGSSRSTSKAASAAPYVPSLWSIPKLSSDQQPPSHYAEGRLTYDGAKEGSLLRQRRAPGAQGWAISCIKLDTLELSSIGELPALQGLPIYSTRAGHIAYRL</sequence>
<organism evidence="1 2">
    <name type="scientific">Vitrella brassicaformis (strain CCMP3155)</name>
    <dbReference type="NCBI Taxonomy" id="1169540"/>
    <lineage>
        <taxon>Eukaryota</taxon>
        <taxon>Sar</taxon>
        <taxon>Alveolata</taxon>
        <taxon>Colpodellida</taxon>
        <taxon>Vitrellaceae</taxon>
        <taxon>Vitrella</taxon>
    </lineage>
</organism>
<gene>
    <name evidence="1" type="ORF">Vbra_9296</name>
</gene>
<name>A0A0G4FLM2_VITBC</name>
<protein>
    <submittedName>
        <fullName evidence="1">Uncharacterized protein</fullName>
    </submittedName>
</protein>
<dbReference type="EMBL" id="CDMY01000459">
    <property type="protein sequence ID" value="CEM14820.1"/>
    <property type="molecule type" value="Genomic_DNA"/>
</dbReference>
<dbReference type="Gene3D" id="3.30.450.60">
    <property type="match status" value="1"/>
</dbReference>
<reference evidence="1 2" key="1">
    <citation type="submission" date="2014-11" db="EMBL/GenBank/DDBJ databases">
        <authorList>
            <person name="Zhu J."/>
            <person name="Qi W."/>
            <person name="Song R."/>
        </authorList>
    </citation>
    <scope>NUCLEOTIDE SEQUENCE [LARGE SCALE GENOMIC DNA]</scope>
</reference>
<accession>A0A0G4FLM2</accession>
<evidence type="ECO:0000313" key="1">
    <source>
        <dbReference type="EMBL" id="CEM14820.1"/>
    </source>
</evidence>
<proteinExistence type="predicted"/>
<dbReference type="VEuPathDB" id="CryptoDB:Vbra_9296"/>